<accession>A0A3L8Q3R3</accession>
<feature type="chain" id="PRO_5018271804" description="Secreted protein" evidence="2">
    <location>
        <begin position="21"/>
        <end position="111"/>
    </location>
</feature>
<feature type="signal peptide" evidence="2">
    <location>
        <begin position="1"/>
        <end position="20"/>
    </location>
</feature>
<proteinExistence type="predicted"/>
<dbReference type="EMBL" id="QUSF01012619">
    <property type="protein sequence ID" value="RLV62000.1"/>
    <property type="molecule type" value="Genomic_DNA"/>
</dbReference>
<evidence type="ECO:0000313" key="4">
    <source>
        <dbReference type="Proteomes" id="UP000276834"/>
    </source>
</evidence>
<evidence type="ECO:0000256" key="1">
    <source>
        <dbReference type="SAM" id="MobiDB-lite"/>
    </source>
</evidence>
<name>A0A3L8Q3R3_CHLGU</name>
<gene>
    <name evidence="3" type="ORF">DV515_00019787</name>
</gene>
<feature type="region of interest" description="Disordered" evidence="1">
    <location>
        <begin position="71"/>
        <end position="91"/>
    </location>
</feature>
<evidence type="ECO:0000313" key="3">
    <source>
        <dbReference type="EMBL" id="RLV62000.1"/>
    </source>
</evidence>
<evidence type="ECO:0008006" key="5">
    <source>
        <dbReference type="Google" id="ProtNLM"/>
    </source>
</evidence>
<reference evidence="3 4" key="1">
    <citation type="journal article" date="2018" name="Proc. R. Soc. B">
        <title>A non-coding region near Follistatin controls head colour polymorphism in the Gouldian finch.</title>
        <authorList>
            <person name="Toomey M.B."/>
            <person name="Marques C.I."/>
            <person name="Andrade P."/>
            <person name="Araujo P.M."/>
            <person name="Sabatino S."/>
            <person name="Gazda M.A."/>
            <person name="Afonso S."/>
            <person name="Lopes R.J."/>
            <person name="Corbo J.C."/>
            <person name="Carneiro M."/>
        </authorList>
    </citation>
    <scope>NUCLEOTIDE SEQUENCE [LARGE SCALE GENOMIC DNA]</scope>
    <source>
        <strain evidence="3">Red01</strain>
        <tissue evidence="3">Muscle</tissue>
    </source>
</reference>
<dbReference type="Proteomes" id="UP000276834">
    <property type="component" value="Unassembled WGS sequence"/>
</dbReference>
<keyword evidence="4" id="KW-1185">Reference proteome</keyword>
<protein>
    <recommendedName>
        <fullName evidence="5">Secreted protein</fullName>
    </recommendedName>
</protein>
<keyword evidence="2" id="KW-0732">Signal</keyword>
<sequence>MTLCHPLCLVAPLAAIGALCHPLCLVALTDTSCDPVPPPVPGGTRQRLLPLVSPWHPPVLEATHPVPPSAQCHSLVPSRAQSSPVPPSATHWCPVEPSPAQCRPVPVTGAQ</sequence>
<dbReference type="AlphaFoldDB" id="A0A3L8Q3R3"/>
<evidence type="ECO:0000256" key="2">
    <source>
        <dbReference type="SAM" id="SignalP"/>
    </source>
</evidence>
<comment type="caution">
    <text evidence="3">The sequence shown here is derived from an EMBL/GenBank/DDBJ whole genome shotgun (WGS) entry which is preliminary data.</text>
</comment>
<organism evidence="3 4">
    <name type="scientific">Chloebia gouldiae</name>
    <name type="common">Gouldian finch</name>
    <name type="synonym">Erythrura gouldiae</name>
    <dbReference type="NCBI Taxonomy" id="44316"/>
    <lineage>
        <taxon>Eukaryota</taxon>
        <taxon>Metazoa</taxon>
        <taxon>Chordata</taxon>
        <taxon>Craniata</taxon>
        <taxon>Vertebrata</taxon>
        <taxon>Euteleostomi</taxon>
        <taxon>Archelosauria</taxon>
        <taxon>Archosauria</taxon>
        <taxon>Dinosauria</taxon>
        <taxon>Saurischia</taxon>
        <taxon>Theropoda</taxon>
        <taxon>Coelurosauria</taxon>
        <taxon>Aves</taxon>
        <taxon>Neognathae</taxon>
        <taxon>Neoaves</taxon>
        <taxon>Telluraves</taxon>
        <taxon>Australaves</taxon>
        <taxon>Passeriformes</taxon>
        <taxon>Passeroidea</taxon>
        <taxon>Passeridae</taxon>
        <taxon>Chloebia</taxon>
    </lineage>
</organism>